<sequence>LYPLASDNQESGYLDLFHADGATWQHLRSFSNPVFTTSNLKRIMPTVINSTQAMINLMEENVGSGEFFDIHKHFQDLTLDILSRLALGQKECQQSHNKNMKKVTDALKGTPNTVFHIAGCIFPFLGSLLRKIRIVRDPTKELLLQLNETVKLREDQYAQGAQEELDEFGNPGPDFIDFFLEAESDKDLDLQGKDFKKSGLKTTKKLSTEEIASQCLSFLLAGCETTSSTGLGRRRTHLRAPGGDGTTGLRH</sequence>
<dbReference type="GO" id="GO:0004497">
    <property type="term" value="F:monooxygenase activity"/>
    <property type="evidence" value="ECO:0007669"/>
    <property type="project" value="UniProtKB-KW"/>
</dbReference>
<dbReference type="SUPFAM" id="SSF48264">
    <property type="entry name" value="Cytochrome P450"/>
    <property type="match status" value="1"/>
</dbReference>
<dbReference type="Pfam" id="PF00067">
    <property type="entry name" value="p450"/>
    <property type="match status" value="1"/>
</dbReference>
<evidence type="ECO:0000256" key="8">
    <source>
        <dbReference type="SAM" id="MobiDB-lite"/>
    </source>
</evidence>
<comment type="similarity">
    <text evidence="2">Belongs to the cytochrome P450 family.</text>
</comment>
<protein>
    <submittedName>
        <fullName evidence="10">Cytochrome P450</fullName>
    </submittedName>
</protein>
<proteinExistence type="inferred from homology"/>
<comment type="cofactor">
    <cofactor evidence="1">
        <name>heme</name>
        <dbReference type="ChEBI" id="CHEBI:30413"/>
    </cofactor>
</comment>
<feature type="region of interest" description="Disordered" evidence="8">
    <location>
        <begin position="227"/>
        <end position="251"/>
    </location>
</feature>
<feature type="compositionally biased region" description="Gly residues" evidence="8">
    <location>
        <begin position="242"/>
        <end position="251"/>
    </location>
</feature>
<keyword evidence="3" id="KW-0349">Heme</keyword>
<keyword evidence="6" id="KW-0408">Iron</keyword>
<evidence type="ECO:0000256" key="5">
    <source>
        <dbReference type="ARBA" id="ARBA00023002"/>
    </source>
</evidence>
<dbReference type="InterPro" id="IPR001128">
    <property type="entry name" value="Cyt_P450"/>
</dbReference>
<dbReference type="InterPro" id="IPR036396">
    <property type="entry name" value="Cyt_P450_sf"/>
</dbReference>
<evidence type="ECO:0000256" key="1">
    <source>
        <dbReference type="ARBA" id="ARBA00001971"/>
    </source>
</evidence>
<dbReference type="WBParaSite" id="L893_g1924.t1">
    <property type="protein sequence ID" value="L893_g1924.t1"/>
    <property type="gene ID" value="L893_g1924"/>
</dbReference>
<accession>A0A1I7YS07</accession>
<reference evidence="10" key="1">
    <citation type="submission" date="2016-11" db="UniProtKB">
        <authorList>
            <consortium name="WormBaseParasite"/>
        </authorList>
    </citation>
    <scope>IDENTIFICATION</scope>
</reference>
<dbReference type="PANTHER" id="PTHR24292">
    <property type="entry name" value="CYTOCHROME P450"/>
    <property type="match status" value="1"/>
</dbReference>
<dbReference type="AlphaFoldDB" id="A0A1I7YS07"/>
<dbReference type="GO" id="GO:0020037">
    <property type="term" value="F:heme binding"/>
    <property type="evidence" value="ECO:0007669"/>
    <property type="project" value="InterPro"/>
</dbReference>
<evidence type="ECO:0000313" key="10">
    <source>
        <dbReference type="WBParaSite" id="L893_g1924.t1"/>
    </source>
</evidence>
<evidence type="ECO:0000256" key="3">
    <source>
        <dbReference type="ARBA" id="ARBA00022617"/>
    </source>
</evidence>
<name>A0A1I7YS07_9BILA</name>
<evidence type="ECO:0000256" key="7">
    <source>
        <dbReference type="ARBA" id="ARBA00023033"/>
    </source>
</evidence>
<keyword evidence="5" id="KW-0560">Oxidoreductase</keyword>
<evidence type="ECO:0000256" key="6">
    <source>
        <dbReference type="ARBA" id="ARBA00023004"/>
    </source>
</evidence>
<evidence type="ECO:0000256" key="2">
    <source>
        <dbReference type="ARBA" id="ARBA00010617"/>
    </source>
</evidence>
<organism evidence="9 10">
    <name type="scientific">Steinernema glaseri</name>
    <dbReference type="NCBI Taxonomy" id="37863"/>
    <lineage>
        <taxon>Eukaryota</taxon>
        <taxon>Metazoa</taxon>
        <taxon>Ecdysozoa</taxon>
        <taxon>Nematoda</taxon>
        <taxon>Chromadorea</taxon>
        <taxon>Rhabditida</taxon>
        <taxon>Tylenchina</taxon>
        <taxon>Panagrolaimomorpha</taxon>
        <taxon>Strongyloidoidea</taxon>
        <taxon>Steinernematidae</taxon>
        <taxon>Steinernema</taxon>
    </lineage>
</organism>
<evidence type="ECO:0000256" key="4">
    <source>
        <dbReference type="ARBA" id="ARBA00022723"/>
    </source>
</evidence>
<keyword evidence="4" id="KW-0479">Metal-binding</keyword>
<dbReference type="InterPro" id="IPR050476">
    <property type="entry name" value="Insect_CytP450_Detox"/>
</dbReference>
<dbReference type="GO" id="GO:0005506">
    <property type="term" value="F:iron ion binding"/>
    <property type="evidence" value="ECO:0007669"/>
    <property type="project" value="InterPro"/>
</dbReference>
<dbReference type="Proteomes" id="UP000095287">
    <property type="component" value="Unplaced"/>
</dbReference>
<dbReference type="PANTHER" id="PTHR24292:SF54">
    <property type="entry name" value="CYP9F3-RELATED"/>
    <property type="match status" value="1"/>
</dbReference>
<evidence type="ECO:0000313" key="9">
    <source>
        <dbReference type="Proteomes" id="UP000095287"/>
    </source>
</evidence>
<dbReference type="GO" id="GO:0016705">
    <property type="term" value="F:oxidoreductase activity, acting on paired donors, with incorporation or reduction of molecular oxygen"/>
    <property type="evidence" value="ECO:0007669"/>
    <property type="project" value="InterPro"/>
</dbReference>
<keyword evidence="7" id="KW-0503">Monooxygenase</keyword>
<keyword evidence="9" id="KW-1185">Reference proteome</keyword>
<dbReference type="Gene3D" id="1.10.630.10">
    <property type="entry name" value="Cytochrome P450"/>
    <property type="match status" value="1"/>
</dbReference>